<evidence type="ECO:0000256" key="1">
    <source>
        <dbReference type="ARBA" id="ARBA00004236"/>
    </source>
</evidence>
<dbReference type="HOGENOM" id="CLU_2025539_0_0_11"/>
<keyword evidence="9" id="KW-1185">Reference proteome</keyword>
<proteinExistence type="inferred from homology"/>
<comment type="similarity">
    <text evidence="2">Belongs to the MmpS family.</text>
</comment>
<dbReference type="EMBL" id="CP009922">
    <property type="protein sequence ID" value="AKG42617.1"/>
    <property type="molecule type" value="Genomic_DNA"/>
</dbReference>
<dbReference type="PATRIC" id="fig|408015.6.peg.1266"/>
<evidence type="ECO:0000256" key="4">
    <source>
        <dbReference type="ARBA" id="ARBA00022692"/>
    </source>
</evidence>
<evidence type="ECO:0000313" key="9">
    <source>
        <dbReference type="Proteomes" id="UP000034034"/>
    </source>
</evidence>
<dbReference type="Proteomes" id="UP000034034">
    <property type="component" value="Chromosome"/>
</dbReference>
<keyword evidence="5" id="KW-1133">Transmembrane helix</keyword>
<organism evidence="8 9">
    <name type="scientific">Streptomyces xiamenensis</name>
    <dbReference type="NCBI Taxonomy" id="408015"/>
    <lineage>
        <taxon>Bacteria</taxon>
        <taxon>Bacillati</taxon>
        <taxon>Actinomycetota</taxon>
        <taxon>Actinomycetes</taxon>
        <taxon>Kitasatosporales</taxon>
        <taxon>Streptomycetaceae</taxon>
        <taxon>Streptomyces</taxon>
    </lineage>
</organism>
<dbReference type="Pfam" id="PF05423">
    <property type="entry name" value="Mycobact_memb"/>
    <property type="match status" value="1"/>
</dbReference>
<feature type="signal peptide" evidence="7">
    <location>
        <begin position="1"/>
        <end position="20"/>
    </location>
</feature>
<protein>
    <recommendedName>
        <fullName evidence="10">Lipoprotein</fullName>
    </recommendedName>
</protein>
<dbReference type="InterPro" id="IPR008693">
    <property type="entry name" value="MmpS"/>
</dbReference>
<comment type="subcellular location">
    <subcellularLocation>
        <location evidence="1">Cell membrane</location>
    </subcellularLocation>
</comment>
<dbReference type="KEGG" id="sxi:SXIM_12330"/>
<dbReference type="Gene3D" id="2.60.40.2880">
    <property type="entry name" value="MmpS1-5, C-terminal soluble domain"/>
    <property type="match status" value="1"/>
</dbReference>
<dbReference type="STRING" id="408015.SXIM_12330"/>
<dbReference type="GO" id="GO:0005886">
    <property type="term" value="C:plasma membrane"/>
    <property type="evidence" value="ECO:0007669"/>
    <property type="project" value="UniProtKB-SubCell"/>
</dbReference>
<keyword evidence="6" id="KW-0472">Membrane</keyword>
<evidence type="ECO:0000256" key="3">
    <source>
        <dbReference type="ARBA" id="ARBA00022475"/>
    </source>
</evidence>
<dbReference type="AlphaFoldDB" id="A0A0F7FRP8"/>
<evidence type="ECO:0000256" key="7">
    <source>
        <dbReference type="SAM" id="SignalP"/>
    </source>
</evidence>
<name>A0A0F7FRP8_9ACTN</name>
<keyword evidence="4" id="KW-0812">Transmembrane</keyword>
<reference evidence="8" key="1">
    <citation type="submission" date="2019-08" db="EMBL/GenBank/DDBJ databases">
        <title>Complete genome sequence of a mangrove-derived Streptomyces xiamenensis.</title>
        <authorList>
            <person name="Xu J."/>
        </authorList>
    </citation>
    <scope>NUCLEOTIDE SEQUENCE</scope>
    <source>
        <strain evidence="8">318</strain>
    </source>
</reference>
<keyword evidence="3" id="KW-1003">Cell membrane</keyword>
<evidence type="ECO:0000256" key="5">
    <source>
        <dbReference type="ARBA" id="ARBA00022989"/>
    </source>
</evidence>
<sequence length="122" mass="12553">MMPSLTSPVAKLLLTASASALSLTAVTGCGVFTGSWDVTLEVTGEGSGDVSYAFSGDSDGTSESGVMLPWSMSQNVGYGFNDVAVTDAAPGTVCRIYVDGKLKDEQREPDAEGTVGCFVNLQ</sequence>
<evidence type="ECO:0000256" key="2">
    <source>
        <dbReference type="ARBA" id="ARBA00007531"/>
    </source>
</evidence>
<keyword evidence="7" id="KW-0732">Signal</keyword>
<gene>
    <name evidence="8" type="ORF">SXIM_12330</name>
</gene>
<feature type="chain" id="PRO_5039574279" description="Lipoprotein" evidence="7">
    <location>
        <begin position="21"/>
        <end position="122"/>
    </location>
</feature>
<dbReference type="InterPro" id="IPR038468">
    <property type="entry name" value="MmpS_C"/>
</dbReference>
<evidence type="ECO:0000313" key="8">
    <source>
        <dbReference type="EMBL" id="AKG42617.1"/>
    </source>
</evidence>
<evidence type="ECO:0000256" key="6">
    <source>
        <dbReference type="ARBA" id="ARBA00023136"/>
    </source>
</evidence>
<accession>A0A0F7FRP8</accession>
<evidence type="ECO:0008006" key="10">
    <source>
        <dbReference type="Google" id="ProtNLM"/>
    </source>
</evidence>